<name>A0ABP3PHA6_9PROT</name>
<comment type="catalytic activity">
    <reaction evidence="1 6">
        <text>7,8-dihydroneopterin = 6-hydroxymethyl-7,8-dihydropterin + glycolaldehyde</text>
        <dbReference type="Rhea" id="RHEA:10540"/>
        <dbReference type="ChEBI" id="CHEBI:17001"/>
        <dbReference type="ChEBI" id="CHEBI:17071"/>
        <dbReference type="ChEBI" id="CHEBI:44841"/>
        <dbReference type="EC" id="4.1.2.25"/>
    </reaction>
</comment>
<evidence type="ECO:0000256" key="4">
    <source>
        <dbReference type="ARBA" id="ARBA00022909"/>
    </source>
</evidence>
<reference evidence="9" key="1">
    <citation type="journal article" date="2019" name="Int. J. Syst. Evol. Microbiol.">
        <title>The Global Catalogue of Microorganisms (GCM) 10K type strain sequencing project: providing services to taxonomists for standard genome sequencing and annotation.</title>
        <authorList>
            <consortium name="The Broad Institute Genomics Platform"/>
            <consortium name="The Broad Institute Genome Sequencing Center for Infectious Disease"/>
            <person name="Wu L."/>
            <person name="Ma J."/>
        </authorList>
    </citation>
    <scope>NUCLEOTIDE SEQUENCE [LARGE SCALE GENOMIC DNA]</scope>
    <source>
        <strain evidence="9">JCM 15089</strain>
    </source>
</reference>
<keyword evidence="4 6" id="KW-0289">Folate biosynthesis</keyword>
<sequence>MTSPTDPLRIADVEAGIRHVFIRNLELDVEIGIYSHEHGKTQKVRLNVDMAVEDAPVTEDRLESVVDYADITRKVRKLVAGGHVALAETLAERVAEICFEDARVRTVRVRVEKLEALKNAESAGVEIERKRRLR</sequence>
<dbReference type="InterPro" id="IPR043133">
    <property type="entry name" value="GTP-CH-I_C/QueF"/>
</dbReference>
<dbReference type="PANTHER" id="PTHR42844:SF1">
    <property type="entry name" value="DIHYDRONEOPTERIN ALDOLASE 1-RELATED"/>
    <property type="match status" value="1"/>
</dbReference>
<comment type="pathway">
    <text evidence="2 6">Cofactor biosynthesis; tetrahydrofolate biosynthesis; 2-amino-4-hydroxy-6-hydroxymethyl-7,8-dihydropteridine diphosphate from 7,8-dihydroneopterin triphosphate: step 3/4.</text>
</comment>
<gene>
    <name evidence="8" type="ORF">GCM10008942_15000</name>
</gene>
<feature type="domain" description="Dihydroneopterin aldolase/epimerase" evidence="7">
    <location>
        <begin position="20"/>
        <end position="129"/>
    </location>
</feature>
<accession>A0ABP3PHA6</accession>
<comment type="caution">
    <text evidence="8">The sequence shown here is derived from an EMBL/GenBank/DDBJ whole genome shotgun (WGS) entry which is preliminary data.</text>
</comment>
<dbReference type="NCBIfam" id="TIGR00526">
    <property type="entry name" value="folB_dom"/>
    <property type="match status" value="1"/>
</dbReference>
<organism evidence="8 9">
    <name type="scientific">Rhizomicrobium electricum</name>
    <dbReference type="NCBI Taxonomy" id="480070"/>
    <lineage>
        <taxon>Bacteria</taxon>
        <taxon>Pseudomonadati</taxon>
        <taxon>Pseudomonadota</taxon>
        <taxon>Alphaproteobacteria</taxon>
        <taxon>Micropepsales</taxon>
        <taxon>Micropepsaceae</taxon>
        <taxon>Rhizomicrobium</taxon>
    </lineage>
</organism>
<keyword evidence="5 6" id="KW-0456">Lyase</keyword>
<dbReference type="EMBL" id="BAAADD010000003">
    <property type="protein sequence ID" value="GAA0567443.1"/>
    <property type="molecule type" value="Genomic_DNA"/>
</dbReference>
<dbReference type="EC" id="4.1.2.25" evidence="6"/>
<protein>
    <recommendedName>
        <fullName evidence="6">7,8-dihydroneopterin aldolase</fullName>
        <ecNumber evidence="6">4.1.2.25</ecNumber>
    </recommendedName>
</protein>
<dbReference type="InterPro" id="IPR006157">
    <property type="entry name" value="FolB_dom"/>
</dbReference>
<evidence type="ECO:0000313" key="8">
    <source>
        <dbReference type="EMBL" id="GAA0567443.1"/>
    </source>
</evidence>
<proteinExistence type="inferred from homology"/>
<comment type="similarity">
    <text evidence="3 6">Belongs to the DHNA family.</text>
</comment>
<dbReference type="Proteomes" id="UP001499951">
    <property type="component" value="Unassembled WGS sequence"/>
</dbReference>
<dbReference type="SUPFAM" id="SSF55620">
    <property type="entry name" value="Tetrahydrobiopterin biosynthesis enzymes-like"/>
    <property type="match status" value="1"/>
</dbReference>
<evidence type="ECO:0000256" key="2">
    <source>
        <dbReference type="ARBA" id="ARBA00005013"/>
    </source>
</evidence>
<dbReference type="PANTHER" id="PTHR42844">
    <property type="entry name" value="DIHYDRONEOPTERIN ALDOLASE 1-RELATED"/>
    <property type="match status" value="1"/>
</dbReference>
<evidence type="ECO:0000256" key="5">
    <source>
        <dbReference type="ARBA" id="ARBA00023239"/>
    </source>
</evidence>
<dbReference type="InterPro" id="IPR006156">
    <property type="entry name" value="Dihydroneopterin_aldolase"/>
</dbReference>
<evidence type="ECO:0000256" key="6">
    <source>
        <dbReference type="RuleBase" id="RU362079"/>
    </source>
</evidence>
<dbReference type="NCBIfam" id="TIGR00525">
    <property type="entry name" value="folB"/>
    <property type="match status" value="1"/>
</dbReference>
<evidence type="ECO:0000313" key="9">
    <source>
        <dbReference type="Proteomes" id="UP001499951"/>
    </source>
</evidence>
<keyword evidence="9" id="KW-1185">Reference proteome</keyword>
<dbReference type="Pfam" id="PF02152">
    <property type="entry name" value="FolB"/>
    <property type="match status" value="1"/>
</dbReference>
<evidence type="ECO:0000256" key="1">
    <source>
        <dbReference type="ARBA" id="ARBA00001353"/>
    </source>
</evidence>
<evidence type="ECO:0000256" key="3">
    <source>
        <dbReference type="ARBA" id="ARBA00005708"/>
    </source>
</evidence>
<comment type="function">
    <text evidence="6">Catalyzes the conversion of 7,8-dihydroneopterin to 6-hydroxymethyl-7,8-dihydropterin.</text>
</comment>
<evidence type="ECO:0000259" key="7">
    <source>
        <dbReference type="SMART" id="SM00905"/>
    </source>
</evidence>
<dbReference type="RefSeq" id="WP_166932937.1">
    <property type="nucleotide sequence ID" value="NZ_BAAADD010000003.1"/>
</dbReference>
<dbReference type="Gene3D" id="3.30.1130.10">
    <property type="match status" value="1"/>
</dbReference>
<dbReference type="SMART" id="SM00905">
    <property type="entry name" value="FolB"/>
    <property type="match status" value="1"/>
</dbReference>